<dbReference type="Gene3D" id="3.40.630.30">
    <property type="match status" value="1"/>
</dbReference>
<dbReference type="SUPFAM" id="SSF55729">
    <property type="entry name" value="Acyl-CoA N-acyltransferases (Nat)"/>
    <property type="match status" value="1"/>
</dbReference>
<dbReference type="InterPro" id="IPR016181">
    <property type="entry name" value="Acyl_CoA_acyltransferase"/>
</dbReference>
<dbReference type="InterPro" id="IPR000182">
    <property type="entry name" value="GNAT_dom"/>
</dbReference>
<dbReference type="GO" id="GO:0019290">
    <property type="term" value="P:siderophore biosynthetic process"/>
    <property type="evidence" value="ECO:0007669"/>
    <property type="project" value="InterPro"/>
</dbReference>
<dbReference type="GO" id="GO:0046677">
    <property type="term" value="P:response to antibiotic"/>
    <property type="evidence" value="ECO:0007669"/>
    <property type="project" value="UniProtKB-KW"/>
</dbReference>
<dbReference type="GO" id="GO:0016410">
    <property type="term" value="F:N-acyltransferase activity"/>
    <property type="evidence" value="ECO:0007669"/>
    <property type="project" value="TreeGrafter"/>
</dbReference>
<dbReference type="Proteomes" id="UP000231019">
    <property type="component" value="Unassembled WGS sequence"/>
</dbReference>
<name>A0A2M7G6B3_9BACT</name>
<accession>A0A2M7G6B3</accession>
<dbReference type="Pfam" id="PF13523">
    <property type="entry name" value="Acetyltransf_8"/>
    <property type="match status" value="1"/>
</dbReference>
<dbReference type="PANTHER" id="PTHR31438:SF1">
    <property type="entry name" value="LYSINE N-ACYLTRANSFERASE C17G9.06C-RELATED"/>
    <property type="match status" value="1"/>
</dbReference>
<feature type="domain" description="N-acetyltransferase" evidence="3">
    <location>
        <begin position="3"/>
        <end position="158"/>
    </location>
</feature>
<dbReference type="AlphaFoldDB" id="A0A2M7G6B3"/>
<dbReference type="EMBL" id="PFFQ01000023">
    <property type="protein sequence ID" value="PIW17535.1"/>
    <property type="molecule type" value="Genomic_DNA"/>
</dbReference>
<reference evidence="4 5" key="1">
    <citation type="submission" date="2017-09" db="EMBL/GenBank/DDBJ databases">
        <title>Depth-based differentiation of microbial function through sediment-hosted aquifers and enrichment of novel symbionts in the deep terrestrial subsurface.</title>
        <authorList>
            <person name="Probst A.J."/>
            <person name="Ladd B."/>
            <person name="Jarett J.K."/>
            <person name="Geller-Mcgrath D.E."/>
            <person name="Sieber C.M."/>
            <person name="Emerson J.B."/>
            <person name="Anantharaman K."/>
            <person name="Thomas B.C."/>
            <person name="Malmstrom R."/>
            <person name="Stieglmeier M."/>
            <person name="Klingl A."/>
            <person name="Woyke T."/>
            <person name="Ryan C.M."/>
            <person name="Banfield J.F."/>
        </authorList>
    </citation>
    <scope>NUCLEOTIDE SEQUENCE [LARGE SCALE GENOMIC DNA]</scope>
    <source>
        <strain evidence="4">CG17_big_fil_post_rev_8_21_14_2_50_48_46</strain>
    </source>
</reference>
<evidence type="ECO:0000256" key="1">
    <source>
        <dbReference type="ARBA" id="ARBA00004924"/>
    </source>
</evidence>
<sequence length="158" mass="18186">MTYYFRKLTSTDFPLLLKWLKLPHVLEWWNDGDDTLEKVAQHYGTPEAGVERFILIEIKQEKELPLGYFQYYQAEAGSIGIDQFLGSPESLNQGLGTQTIQAFITRIRQEKGPVSILVDPEPENKRAIRCYEKVGFQYAYTVPSVDKPGKSAYIMIYP</sequence>
<gene>
    <name evidence="4" type="ORF">COW36_08545</name>
</gene>
<comment type="caution">
    <text evidence="4">The sequence shown here is derived from an EMBL/GenBank/DDBJ whole genome shotgun (WGS) entry which is preliminary data.</text>
</comment>
<organism evidence="4 5">
    <name type="scientific">bacterium (Candidatus Blackallbacteria) CG17_big_fil_post_rev_8_21_14_2_50_48_46</name>
    <dbReference type="NCBI Taxonomy" id="2014261"/>
    <lineage>
        <taxon>Bacteria</taxon>
        <taxon>Candidatus Blackallbacteria</taxon>
    </lineage>
</organism>
<comment type="pathway">
    <text evidence="1">Siderophore biosynthesis.</text>
</comment>
<dbReference type="PANTHER" id="PTHR31438">
    <property type="entry name" value="LYSINE N-ACYLTRANSFERASE C17G9.06C-RELATED"/>
    <property type="match status" value="1"/>
</dbReference>
<proteinExistence type="predicted"/>
<evidence type="ECO:0000313" key="4">
    <source>
        <dbReference type="EMBL" id="PIW17535.1"/>
    </source>
</evidence>
<protein>
    <submittedName>
        <fullName evidence="4">GNAT family N-acetyltransferase</fullName>
    </submittedName>
</protein>
<dbReference type="InterPro" id="IPR019432">
    <property type="entry name" value="Acyltransferase_MbtK/IucB-like"/>
</dbReference>
<evidence type="ECO:0000256" key="2">
    <source>
        <dbReference type="ARBA" id="ARBA00023251"/>
    </source>
</evidence>
<evidence type="ECO:0000259" key="3">
    <source>
        <dbReference type="PROSITE" id="PS51186"/>
    </source>
</evidence>
<evidence type="ECO:0000313" key="5">
    <source>
        <dbReference type="Proteomes" id="UP000231019"/>
    </source>
</evidence>
<dbReference type="PROSITE" id="PS51186">
    <property type="entry name" value="GNAT"/>
    <property type="match status" value="1"/>
</dbReference>
<dbReference type="SMART" id="SM01006">
    <property type="entry name" value="AlcB"/>
    <property type="match status" value="1"/>
</dbReference>
<keyword evidence="4" id="KW-0808">Transferase</keyword>
<keyword evidence="2" id="KW-0046">Antibiotic resistance</keyword>